<feature type="binding site" evidence="8">
    <location>
        <position position="452"/>
    </location>
    <ligand>
        <name>Na(+)</name>
        <dbReference type="ChEBI" id="CHEBI:29101"/>
        <label>1</label>
    </ligand>
</feature>
<dbReference type="CDD" id="cd11496">
    <property type="entry name" value="SLC6sbd-TauT-like"/>
    <property type="match status" value="1"/>
</dbReference>
<evidence type="ECO:0000256" key="6">
    <source>
        <dbReference type="ARBA" id="ARBA00022989"/>
    </source>
</evidence>
<feature type="transmembrane region" description="Helical" evidence="12">
    <location>
        <begin position="378"/>
        <end position="403"/>
    </location>
</feature>
<feature type="binding site" evidence="8">
    <location>
        <position position="95"/>
    </location>
    <ligand>
        <name>Na(+)</name>
        <dbReference type="ChEBI" id="CHEBI:29101"/>
        <label>1</label>
    </ligand>
</feature>
<dbReference type="GO" id="GO:0046872">
    <property type="term" value="F:metal ion binding"/>
    <property type="evidence" value="ECO:0007669"/>
    <property type="project" value="UniProtKB-KW"/>
</dbReference>
<reference evidence="13 14" key="1">
    <citation type="submission" date="2016-03" db="EMBL/GenBank/DDBJ databases">
        <title>Cyphomyrmex costatus WGS genome.</title>
        <authorList>
            <person name="Nygaard S."/>
            <person name="Hu H."/>
            <person name="Boomsma J."/>
            <person name="Zhang G."/>
        </authorList>
    </citation>
    <scope>NUCLEOTIDE SEQUENCE [LARGE SCALE GENOMIC DNA]</scope>
    <source>
        <strain evidence="13">MS0001</strain>
        <tissue evidence="13">Whole body</tissue>
    </source>
</reference>
<feature type="transmembrane region" description="Helical" evidence="12">
    <location>
        <begin position="298"/>
        <end position="321"/>
    </location>
</feature>
<feature type="transmembrane region" description="Helical" evidence="12">
    <location>
        <begin position="117"/>
        <end position="138"/>
    </location>
</feature>
<comment type="similarity">
    <text evidence="2 10">Belongs to the sodium:neurotransmitter symporter (SNF) (TC 2.A.22) family.</text>
</comment>
<evidence type="ECO:0000256" key="8">
    <source>
        <dbReference type="PIRSR" id="PIRSR600175-1"/>
    </source>
</evidence>
<dbReference type="PRINTS" id="PR00176">
    <property type="entry name" value="NANEUSMPORT"/>
</dbReference>
<dbReference type="STRING" id="456900.A0A195CSR3"/>
<keyword evidence="4 10" id="KW-0812">Transmembrane</keyword>
<feature type="binding site" evidence="8">
    <location>
        <position position="453"/>
    </location>
    <ligand>
        <name>Na(+)</name>
        <dbReference type="ChEBI" id="CHEBI:29101"/>
        <label>1</label>
    </ligand>
</feature>
<dbReference type="GO" id="GO:0043005">
    <property type="term" value="C:neuron projection"/>
    <property type="evidence" value="ECO:0007669"/>
    <property type="project" value="TreeGrafter"/>
</dbReference>
<keyword evidence="9" id="KW-1015">Disulfide bond</keyword>
<feature type="binding site" evidence="8">
    <location>
        <position position="384"/>
    </location>
    <ligand>
        <name>Na(+)</name>
        <dbReference type="ChEBI" id="CHEBI:29101"/>
        <label>1</label>
    </ligand>
</feature>
<keyword evidence="7 12" id="KW-0472">Membrane</keyword>
<keyword evidence="3 10" id="KW-0813">Transport</keyword>
<feature type="disulfide bond" evidence="9">
    <location>
        <begin position="198"/>
        <end position="207"/>
    </location>
</feature>
<feature type="transmembrane region" description="Helical" evidence="12">
    <location>
        <begin position="523"/>
        <end position="540"/>
    </location>
</feature>
<accession>A0A195CSR3</accession>
<name>A0A195CSR3_9HYME</name>
<evidence type="ECO:0000256" key="11">
    <source>
        <dbReference type="SAM" id="MobiDB-lite"/>
    </source>
</evidence>
<feature type="transmembrane region" description="Helical" evidence="12">
    <location>
        <begin position="585"/>
        <end position="604"/>
    </location>
</feature>
<keyword evidence="14" id="KW-1185">Reference proteome</keyword>
<sequence length="688" mass="77487">MPSRGSTGRPKVDRSTSPLPRKPAASPVNPVQELKALFSEPTSNRGPNGEKESDFRFEAIQCLRQSSIIKRPKDLPERGNWSSKIEFILSVVGLAIGLGNLWRFPYLCYKNGGGAFMVPYFIALALAGIPMFLMELSLGQMLTIGGLGVFKIAPIFKGIGYATCVLSCWTNVYYIIILAWALFYFLVSLRADVPWRTCDNSWNTRYCITPDERLNVSCWQDDYWPNNVICATSLGNLSHGLLKDPVKEFWERRTLMISSGIEDVGNIRWELAGTLAVVWIMCYFCIWKGVKWTGKVVYFTALFPYALLAVLLVRGLTLPGASEGLKYYATPNLSKLGDPEVWIDAVTQIFFTYALGLGALVALGSYNKFNNNVYKDALIVCGVNTCTSLLSGVVIFSVVGFMAHEQQKPVADVAASGPGLAFLVYPSAVLQLPGASIWSSLFFFMLLLIGLDSQFCTMEGFITAAVDEWPRTLRKRKELFIAIVCLISYLIGLLCVTESTKIFNKSVKVSYSFNFVFFDKRRLIRFFLVLIGGMYVFQLLDTYAVSGFCLLFLMFFECISVSWAFGVDRFYDGIRDMIGYYPCFWWKICWTFTTPAICVGVFIFNIIKFVPVKYLTYEFPWWSHLLGWLAGLSSMLCIPGYMIYIWCVTSGTTSEKYRKLIKIEDDVAALRKKLNPVKAAAIDAEYEL</sequence>
<dbReference type="PANTHER" id="PTHR11616:SF265">
    <property type="entry name" value="TRANSPORTER"/>
    <property type="match status" value="1"/>
</dbReference>
<feature type="transmembrane region" description="Helical" evidence="12">
    <location>
        <begin position="341"/>
        <end position="366"/>
    </location>
</feature>
<dbReference type="InterPro" id="IPR000175">
    <property type="entry name" value="Na/ntran_symport"/>
</dbReference>
<evidence type="ECO:0000313" key="13">
    <source>
        <dbReference type="EMBL" id="KYN03154.1"/>
    </source>
</evidence>
<evidence type="ECO:0000256" key="1">
    <source>
        <dbReference type="ARBA" id="ARBA00004141"/>
    </source>
</evidence>
<dbReference type="EMBL" id="KQ977381">
    <property type="protein sequence ID" value="KYN03154.1"/>
    <property type="molecule type" value="Genomic_DNA"/>
</dbReference>
<evidence type="ECO:0000256" key="9">
    <source>
        <dbReference type="PIRSR" id="PIRSR600175-2"/>
    </source>
</evidence>
<dbReference type="PANTHER" id="PTHR11616">
    <property type="entry name" value="SODIUM/CHLORIDE DEPENDENT TRANSPORTER"/>
    <property type="match status" value="1"/>
</dbReference>
<dbReference type="Proteomes" id="UP000078542">
    <property type="component" value="Unassembled WGS sequence"/>
</dbReference>
<dbReference type="PROSITE" id="PS50267">
    <property type="entry name" value="NA_NEUROTRAN_SYMP_3"/>
    <property type="match status" value="1"/>
</dbReference>
<comment type="subcellular location">
    <subcellularLocation>
        <location evidence="1">Membrane</location>
        <topology evidence="1">Multi-pass membrane protein</topology>
    </subcellularLocation>
</comment>
<evidence type="ECO:0000313" key="14">
    <source>
        <dbReference type="Proteomes" id="UP000078542"/>
    </source>
</evidence>
<proteinExistence type="inferred from homology"/>
<feature type="transmembrane region" description="Helical" evidence="12">
    <location>
        <begin position="159"/>
        <end position="187"/>
    </location>
</feature>
<keyword evidence="5 10" id="KW-0769">Symport</keyword>
<feature type="transmembrane region" description="Helical" evidence="12">
    <location>
        <begin position="423"/>
        <end position="449"/>
    </location>
</feature>
<evidence type="ECO:0000256" key="7">
    <source>
        <dbReference type="ARBA" id="ARBA00023136"/>
    </source>
</evidence>
<dbReference type="InterPro" id="IPR037272">
    <property type="entry name" value="SNS_sf"/>
</dbReference>
<dbReference type="SUPFAM" id="SSF161070">
    <property type="entry name" value="SNF-like"/>
    <property type="match status" value="1"/>
</dbReference>
<dbReference type="GO" id="GO:0005332">
    <property type="term" value="F:gamma-aminobutyric acid:sodium:chloride symporter activity"/>
    <property type="evidence" value="ECO:0007669"/>
    <property type="project" value="TreeGrafter"/>
</dbReference>
<feature type="transmembrane region" description="Helical" evidence="12">
    <location>
        <begin position="479"/>
        <end position="503"/>
    </location>
</feature>
<feature type="transmembrane region" description="Helical" evidence="12">
    <location>
        <begin position="87"/>
        <end position="105"/>
    </location>
</feature>
<dbReference type="PROSITE" id="PS00610">
    <property type="entry name" value="NA_NEUROTRAN_SYMP_1"/>
    <property type="match status" value="1"/>
</dbReference>
<dbReference type="AlphaFoldDB" id="A0A195CSR3"/>
<gene>
    <name evidence="13" type="ORF">ALC62_06021</name>
</gene>
<protein>
    <recommendedName>
        <fullName evidence="10">Transporter</fullName>
    </recommendedName>
</protein>
<evidence type="ECO:0000256" key="2">
    <source>
        <dbReference type="ARBA" id="ARBA00006459"/>
    </source>
</evidence>
<dbReference type="GO" id="GO:0005886">
    <property type="term" value="C:plasma membrane"/>
    <property type="evidence" value="ECO:0007669"/>
    <property type="project" value="TreeGrafter"/>
</dbReference>
<evidence type="ECO:0000256" key="12">
    <source>
        <dbReference type="SAM" id="Phobius"/>
    </source>
</evidence>
<feature type="transmembrane region" description="Helical" evidence="12">
    <location>
        <begin position="547"/>
        <end position="565"/>
    </location>
</feature>
<feature type="transmembrane region" description="Helical" evidence="12">
    <location>
        <begin position="625"/>
        <end position="646"/>
    </location>
</feature>
<evidence type="ECO:0000256" key="5">
    <source>
        <dbReference type="ARBA" id="ARBA00022847"/>
    </source>
</evidence>
<keyword evidence="8" id="KW-0479">Metal-binding</keyword>
<evidence type="ECO:0000256" key="4">
    <source>
        <dbReference type="ARBA" id="ARBA00022692"/>
    </source>
</evidence>
<evidence type="ECO:0000256" key="10">
    <source>
        <dbReference type="RuleBase" id="RU003732"/>
    </source>
</evidence>
<evidence type="ECO:0000256" key="3">
    <source>
        <dbReference type="ARBA" id="ARBA00022448"/>
    </source>
</evidence>
<feature type="region of interest" description="Disordered" evidence="11">
    <location>
        <begin position="1"/>
        <end position="31"/>
    </location>
</feature>
<feature type="binding site" evidence="8">
    <location>
        <position position="93"/>
    </location>
    <ligand>
        <name>Na(+)</name>
        <dbReference type="ChEBI" id="CHEBI:29101"/>
        <label>1</label>
    </ligand>
</feature>
<feature type="transmembrane region" description="Helical" evidence="12">
    <location>
        <begin position="267"/>
        <end position="286"/>
    </location>
</feature>
<organism evidence="13 14">
    <name type="scientific">Cyphomyrmex costatus</name>
    <dbReference type="NCBI Taxonomy" id="456900"/>
    <lineage>
        <taxon>Eukaryota</taxon>
        <taxon>Metazoa</taxon>
        <taxon>Ecdysozoa</taxon>
        <taxon>Arthropoda</taxon>
        <taxon>Hexapoda</taxon>
        <taxon>Insecta</taxon>
        <taxon>Pterygota</taxon>
        <taxon>Neoptera</taxon>
        <taxon>Endopterygota</taxon>
        <taxon>Hymenoptera</taxon>
        <taxon>Apocrita</taxon>
        <taxon>Aculeata</taxon>
        <taxon>Formicoidea</taxon>
        <taxon>Formicidae</taxon>
        <taxon>Myrmicinae</taxon>
        <taxon>Cyphomyrmex</taxon>
    </lineage>
</organism>
<keyword evidence="8" id="KW-0915">Sodium</keyword>
<feature type="binding site" evidence="8">
    <location>
        <position position="100"/>
    </location>
    <ligand>
        <name>Na(+)</name>
        <dbReference type="ChEBI" id="CHEBI:29101"/>
        <label>1</label>
    </ligand>
</feature>
<dbReference type="Pfam" id="PF00209">
    <property type="entry name" value="SNF"/>
    <property type="match status" value="2"/>
</dbReference>
<keyword evidence="6 12" id="KW-1133">Transmembrane helix</keyword>